<sequence length="305" mass="33833">MAFIDANRADLGVEPICTVLRNAGVQVAPSTYYAAKSRPASARAVRDAVMIPVLVKLWEDNYSVYGARKLAKAARRAGHDIGRDQVARLMKAAGIAGVHRRRKVRTTKADPEAPRHPDLVRRDFTAIAPDQLWVTDLTYVPTWAGVAYVCFITDAFSRMIVGWRVASHMRTTMVLDAIEMARWSRGNTLPGLRCHSDAGSQFTSIRYGERLAEIGAVPSIGTVGDSFDNALAETVNGYYKAELIYGPARSGPWKTVEDVELATLGWVHWHNTSRLHGYLDDLPPTEFEDAFYAGQRIDQTLVEIQ</sequence>
<evidence type="ECO:0000259" key="2">
    <source>
        <dbReference type="PROSITE" id="PS50994"/>
    </source>
</evidence>
<dbReference type="AlphaFoldDB" id="A0A7I9YAA7"/>
<dbReference type="PANTHER" id="PTHR46889:SF5">
    <property type="entry name" value="INTEGRASE PROTEIN"/>
    <property type="match status" value="1"/>
</dbReference>
<dbReference type="InterPro" id="IPR012337">
    <property type="entry name" value="RNaseH-like_sf"/>
</dbReference>
<dbReference type="InterPro" id="IPR036397">
    <property type="entry name" value="RNaseH_sf"/>
</dbReference>
<gene>
    <name evidence="3" type="ORF">MALGJ_22360</name>
</gene>
<dbReference type="Pfam" id="PF13276">
    <property type="entry name" value="HTH_21"/>
    <property type="match status" value="1"/>
</dbReference>
<reference evidence="3 4" key="1">
    <citation type="journal article" date="2019" name="Emerg. Microbes Infect.">
        <title>Comprehensive subspecies identification of 175 nontuberculous mycobacteria species based on 7547 genomic profiles.</title>
        <authorList>
            <person name="Matsumoto Y."/>
            <person name="Kinjo T."/>
            <person name="Motooka D."/>
            <person name="Nabeya D."/>
            <person name="Jung N."/>
            <person name="Uechi K."/>
            <person name="Horii T."/>
            <person name="Iida T."/>
            <person name="Fujita J."/>
            <person name="Nakamura S."/>
        </authorList>
    </citation>
    <scope>NUCLEOTIDE SEQUENCE [LARGE SCALE GENOMIC DNA]</scope>
    <source>
        <strain evidence="3 4">JCM 30723</strain>
    </source>
</reference>
<dbReference type="Pfam" id="PF00665">
    <property type="entry name" value="rve"/>
    <property type="match status" value="1"/>
</dbReference>
<dbReference type="GO" id="GO:0003676">
    <property type="term" value="F:nucleic acid binding"/>
    <property type="evidence" value="ECO:0007669"/>
    <property type="project" value="InterPro"/>
</dbReference>
<dbReference type="InterPro" id="IPR001584">
    <property type="entry name" value="Integrase_cat-core"/>
</dbReference>
<dbReference type="PANTHER" id="PTHR46889">
    <property type="entry name" value="TRANSPOSASE INSF FOR INSERTION SEQUENCE IS3B-RELATED"/>
    <property type="match status" value="1"/>
</dbReference>
<dbReference type="Gene3D" id="3.30.420.10">
    <property type="entry name" value="Ribonuclease H-like superfamily/Ribonuclease H"/>
    <property type="match status" value="1"/>
</dbReference>
<name>A0A7I9YAA7_MYCAL</name>
<comment type="function">
    <text evidence="1">Involved in the transposition of the insertion sequence.</text>
</comment>
<dbReference type="InterPro" id="IPR048020">
    <property type="entry name" value="Transpos_IS3"/>
</dbReference>
<dbReference type="GO" id="GO:0015074">
    <property type="term" value="P:DNA integration"/>
    <property type="evidence" value="ECO:0007669"/>
    <property type="project" value="InterPro"/>
</dbReference>
<dbReference type="InterPro" id="IPR025948">
    <property type="entry name" value="HTH-like_dom"/>
</dbReference>
<feature type="domain" description="Integrase catalytic" evidence="2">
    <location>
        <begin position="125"/>
        <end position="291"/>
    </location>
</feature>
<proteinExistence type="predicted"/>
<dbReference type="InterPro" id="IPR050900">
    <property type="entry name" value="Transposase_IS3/IS150/IS904"/>
</dbReference>
<dbReference type="PROSITE" id="PS50994">
    <property type="entry name" value="INTEGRASE"/>
    <property type="match status" value="1"/>
</dbReference>
<dbReference type="NCBIfam" id="NF033516">
    <property type="entry name" value="transpos_IS3"/>
    <property type="match status" value="1"/>
</dbReference>
<organism evidence="3 4">
    <name type="scientific">Mycolicibacter algericus</name>
    <name type="common">Mycobacterium algericum</name>
    <dbReference type="NCBI Taxonomy" id="1288388"/>
    <lineage>
        <taxon>Bacteria</taxon>
        <taxon>Bacillati</taxon>
        <taxon>Actinomycetota</taxon>
        <taxon>Actinomycetes</taxon>
        <taxon>Mycobacteriales</taxon>
        <taxon>Mycobacteriaceae</taxon>
        <taxon>Mycolicibacter</taxon>
    </lineage>
</organism>
<comment type="caution">
    <text evidence="3">The sequence shown here is derived from an EMBL/GenBank/DDBJ whole genome shotgun (WGS) entry which is preliminary data.</text>
</comment>
<accession>A0A7I9YAA7</accession>
<evidence type="ECO:0000313" key="3">
    <source>
        <dbReference type="EMBL" id="GFG85560.1"/>
    </source>
</evidence>
<dbReference type="EMBL" id="BLKY01000001">
    <property type="protein sequence ID" value="GFG85560.1"/>
    <property type="molecule type" value="Genomic_DNA"/>
</dbReference>
<evidence type="ECO:0000256" key="1">
    <source>
        <dbReference type="ARBA" id="ARBA00002286"/>
    </source>
</evidence>
<dbReference type="SUPFAM" id="SSF53098">
    <property type="entry name" value="Ribonuclease H-like"/>
    <property type="match status" value="1"/>
</dbReference>
<evidence type="ECO:0000313" key="4">
    <source>
        <dbReference type="Proteomes" id="UP000465305"/>
    </source>
</evidence>
<dbReference type="Proteomes" id="UP000465305">
    <property type="component" value="Unassembled WGS sequence"/>
</dbReference>
<protein>
    <submittedName>
        <fullName evidence="3">Putative transposase for insertion sequence element IS986/IS6110</fullName>
    </submittedName>
</protein>